<dbReference type="KEGG" id="vg:11536814"/>
<organism evidence="1 2">
    <name type="scientific">Bacillus phage W.Ph</name>
    <dbReference type="NCBI Taxonomy" id="764595"/>
    <lineage>
        <taxon>Viruses</taxon>
        <taxon>Duplodnaviria</taxon>
        <taxon>Heunggongvirae</taxon>
        <taxon>Uroviricota</taxon>
        <taxon>Caudoviricetes</taxon>
        <taxon>Herelleviridae</taxon>
        <taxon>Bastillevirinae</taxon>
        <taxon>Wphvirus</taxon>
        <taxon>Wphvirus WPh</taxon>
    </lineage>
</organism>
<dbReference type="RefSeq" id="YP_004957173.1">
    <property type="nucleotide sequence ID" value="NC_016563.1"/>
</dbReference>
<reference evidence="1 2" key="1">
    <citation type="submission" date="2013-01" db="EMBL/GenBank/DDBJ databases">
        <title>Large myovirus of Bacillus.</title>
        <authorList>
            <person name="Klumpp J."/>
            <person name="Beyer W."/>
            <person name="Loessner M.J."/>
        </authorList>
    </citation>
    <scope>NUCLEOTIDE SEQUENCE [LARGE SCALE GENOMIC DNA]</scope>
</reference>
<sequence>MKPYETWTDTEKINETIRLLCVISSNTDCITNVDFFSDFVLAFDMLATNKRIITINFPTEDTIKFIAVVKNNDEEDK</sequence>
<dbReference type="GeneID" id="11536814"/>
<name>G9B1Q9_9CAUD</name>
<evidence type="ECO:0000313" key="2">
    <source>
        <dbReference type="Proteomes" id="UP000005445"/>
    </source>
</evidence>
<dbReference type="OrthoDB" id="37784at10239"/>
<protein>
    <submittedName>
        <fullName evidence="1">Gp158</fullName>
    </submittedName>
</protein>
<dbReference type="EMBL" id="HM144387">
    <property type="protein sequence ID" value="ADH03304.1"/>
    <property type="molecule type" value="Genomic_DNA"/>
</dbReference>
<accession>G9B1Q9</accession>
<dbReference type="Proteomes" id="UP000005445">
    <property type="component" value="Segment"/>
</dbReference>
<evidence type="ECO:0000313" key="1">
    <source>
        <dbReference type="EMBL" id="ADH03304.1"/>
    </source>
</evidence>
<keyword evidence="2" id="KW-1185">Reference proteome</keyword>
<proteinExistence type="predicted"/>